<dbReference type="Proteomes" id="UP000837857">
    <property type="component" value="Chromosome 11"/>
</dbReference>
<feature type="non-terminal residue" evidence="1">
    <location>
        <position position="1"/>
    </location>
</feature>
<organism evidence="1 2">
    <name type="scientific">Iphiclides podalirius</name>
    <name type="common">scarce swallowtail</name>
    <dbReference type="NCBI Taxonomy" id="110791"/>
    <lineage>
        <taxon>Eukaryota</taxon>
        <taxon>Metazoa</taxon>
        <taxon>Ecdysozoa</taxon>
        <taxon>Arthropoda</taxon>
        <taxon>Hexapoda</taxon>
        <taxon>Insecta</taxon>
        <taxon>Pterygota</taxon>
        <taxon>Neoptera</taxon>
        <taxon>Endopterygota</taxon>
        <taxon>Lepidoptera</taxon>
        <taxon>Glossata</taxon>
        <taxon>Ditrysia</taxon>
        <taxon>Papilionoidea</taxon>
        <taxon>Papilionidae</taxon>
        <taxon>Papilioninae</taxon>
        <taxon>Iphiclides</taxon>
    </lineage>
</organism>
<accession>A0ABN8HV34</accession>
<evidence type="ECO:0000313" key="1">
    <source>
        <dbReference type="EMBL" id="CAH2039744.1"/>
    </source>
</evidence>
<sequence>MPSEAILATLSKPARLQRRHDSFSMRSAYASPRDRGIIKLKESEHQESNNIIIIASPPSLSNRSHPSFGPAHGVSPLSPVYLKTLHICKTFALASLGTHPASTHTRPPEGLQLQRARVCACVYGLV</sequence>
<dbReference type="EMBL" id="OW152823">
    <property type="protein sequence ID" value="CAH2039744.1"/>
    <property type="molecule type" value="Genomic_DNA"/>
</dbReference>
<name>A0ABN8HV34_9NEOP</name>
<proteinExistence type="predicted"/>
<protein>
    <submittedName>
        <fullName evidence="1">Uncharacterized protein</fullName>
    </submittedName>
</protein>
<reference evidence="1" key="1">
    <citation type="submission" date="2022-03" db="EMBL/GenBank/DDBJ databases">
        <authorList>
            <person name="Martin H S."/>
        </authorList>
    </citation>
    <scope>NUCLEOTIDE SEQUENCE</scope>
</reference>
<evidence type="ECO:0000313" key="2">
    <source>
        <dbReference type="Proteomes" id="UP000837857"/>
    </source>
</evidence>
<keyword evidence="2" id="KW-1185">Reference proteome</keyword>
<gene>
    <name evidence="1" type="ORF">IPOD504_LOCUS1942</name>
</gene>